<evidence type="ECO:0000259" key="1">
    <source>
        <dbReference type="PROSITE" id="PS50995"/>
    </source>
</evidence>
<organism evidence="2 3">
    <name type="scientific">Noviherbaspirillum saxi</name>
    <dbReference type="NCBI Taxonomy" id="2320863"/>
    <lineage>
        <taxon>Bacteria</taxon>
        <taxon>Pseudomonadati</taxon>
        <taxon>Pseudomonadota</taxon>
        <taxon>Betaproteobacteria</taxon>
        <taxon>Burkholderiales</taxon>
        <taxon>Oxalobacteraceae</taxon>
        <taxon>Noviherbaspirillum</taxon>
    </lineage>
</organism>
<dbReference type="InterPro" id="IPR039422">
    <property type="entry name" value="MarR/SlyA-like"/>
</dbReference>
<dbReference type="PANTHER" id="PTHR33164">
    <property type="entry name" value="TRANSCRIPTIONAL REGULATOR, MARR FAMILY"/>
    <property type="match status" value="1"/>
</dbReference>
<dbReference type="InterPro" id="IPR000835">
    <property type="entry name" value="HTH_MarR-typ"/>
</dbReference>
<dbReference type="Gene3D" id="1.10.10.10">
    <property type="entry name" value="Winged helix-like DNA-binding domain superfamily/Winged helix DNA-binding domain"/>
    <property type="match status" value="1"/>
</dbReference>
<accession>A0A3A3FJN8</accession>
<evidence type="ECO:0000313" key="3">
    <source>
        <dbReference type="Proteomes" id="UP000265955"/>
    </source>
</evidence>
<reference evidence="3" key="1">
    <citation type="submission" date="2018-09" db="EMBL/GenBank/DDBJ databases">
        <authorList>
            <person name="Zhu H."/>
        </authorList>
    </citation>
    <scope>NUCLEOTIDE SEQUENCE [LARGE SCALE GENOMIC DNA]</scope>
    <source>
        <strain evidence="3">K1R23-30</strain>
    </source>
</reference>
<dbReference type="Proteomes" id="UP000265955">
    <property type="component" value="Unassembled WGS sequence"/>
</dbReference>
<evidence type="ECO:0000313" key="2">
    <source>
        <dbReference type="EMBL" id="RJF91692.1"/>
    </source>
</evidence>
<protein>
    <submittedName>
        <fullName evidence="2">MarR family transcriptional regulator</fullName>
    </submittedName>
</protein>
<comment type="caution">
    <text evidence="2">The sequence shown here is derived from an EMBL/GenBank/DDBJ whole genome shotgun (WGS) entry which is preliminary data.</text>
</comment>
<feature type="domain" description="HTH marR-type" evidence="1">
    <location>
        <begin position="17"/>
        <end position="147"/>
    </location>
</feature>
<dbReference type="AlphaFoldDB" id="A0A3A3FJN8"/>
<dbReference type="Pfam" id="PF12802">
    <property type="entry name" value="MarR_2"/>
    <property type="match status" value="1"/>
</dbReference>
<keyword evidence="3" id="KW-1185">Reference proteome</keyword>
<dbReference type="GO" id="GO:0003700">
    <property type="term" value="F:DNA-binding transcription factor activity"/>
    <property type="evidence" value="ECO:0007669"/>
    <property type="project" value="InterPro"/>
</dbReference>
<dbReference type="SUPFAM" id="SSF46785">
    <property type="entry name" value="Winged helix' DNA-binding domain"/>
    <property type="match status" value="1"/>
</dbReference>
<dbReference type="EMBL" id="QYUO01000003">
    <property type="protein sequence ID" value="RJF91692.1"/>
    <property type="molecule type" value="Genomic_DNA"/>
</dbReference>
<sequence>MQKKFHTEAGGAVEVLVDEVLRLRGRILSASRELNETRGLQSHSEGLLLTAVVRAAEPPTVAKIARSLGLTRQSVQRTANELAERGLVSFEDNPHHKRAKQLVATEAGLAAHALNADSRGQWTDRIGAAIGRDEVEHAVAVLRRIRQYLEHPEAVDAEFADLHPRMNKAKK</sequence>
<dbReference type="GO" id="GO:0006950">
    <property type="term" value="P:response to stress"/>
    <property type="evidence" value="ECO:0007669"/>
    <property type="project" value="TreeGrafter"/>
</dbReference>
<dbReference type="PROSITE" id="PS50995">
    <property type="entry name" value="HTH_MARR_2"/>
    <property type="match status" value="1"/>
</dbReference>
<dbReference type="PRINTS" id="PR00598">
    <property type="entry name" value="HTHMARR"/>
</dbReference>
<dbReference type="OrthoDB" id="5511415at2"/>
<dbReference type="SMART" id="SM00347">
    <property type="entry name" value="HTH_MARR"/>
    <property type="match status" value="1"/>
</dbReference>
<gene>
    <name evidence="2" type="ORF">D3871_23640</name>
</gene>
<dbReference type="RefSeq" id="WP_119771590.1">
    <property type="nucleotide sequence ID" value="NZ_QYUO01000003.1"/>
</dbReference>
<dbReference type="PANTHER" id="PTHR33164:SF99">
    <property type="entry name" value="MARR FAMILY REGULATORY PROTEIN"/>
    <property type="match status" value="1"/>
</dbReference>
<dbReference type="InterPro" id="IPR036388">
    <property type="entry name" value="WH-like_DNA-bd_sf"/>
</dbReference>
<proteinExistence type="predicted"/>
<dbReference type="InterPro" id="IPR036390">
    <property type="entry name" value="WH_DNA-bd_sf"/>
</dbReference>
<name>A0A3A3FJN8_9BURK</name>